<comment type="function">
    <text evidence="8 10 11">Involved in peptidoglycan biosynthesis. Transports lipid-linked peptidoglycan precursors from the inner to the outer leaflet of the cytoplasmic membrane.</text>
</comment>
<feature type="transmembrane region" description="Helical" evidence="10">
    <location>
        <begin position="476"/>
        <end position="495"/>
    </location>
</feature>
<dbReference type="GO" id="GO:0034204">
    <property type="term" value="P:lipid translocation"/>
    <property type="evidence" value="ECO:0007669"/>
    <property type="project" value="TreeGrafter"/>
</dbReference>
<evidence type="ECO:0000256" key="6">
    <source>
        <dbReference type="ARBA" id="ARBA00022989"/>
    </source>
</evidence>
<reference evidence="12 13" key="1">
    <citation type="submission" date="2017-02" db="EMBL/GenBank/DDBJ databases">
        <title>Whole genome sequencing of Metallibacterium scheffleri DSM 24874 (T).</title>
        <authorList>
            <person name="Kumar S."/>
            <person name="Patil P."/>
            <person name="Patil P.B."/>
        </authorList>
    </citation>
    <scope>NUCLEOTIDE SEQUENCE [LARGE SCALE GENOMIC DNA]</scope>
    <source>
        <strain evidence="12 13">DSM 24874</strain>
    </source>
</reference>
<keyword evidence="2 10" id="KW-1003">Cell membrane</keyword>
<comment type="pathway">
    <text evidence="10">Cell wall biogenesis; peptidoglycan biosynthesis.</text>
</comment>
<keyword evidence="7 10" id="KW-0472">Membrane</keyword>
<evidence type="ECO:0000313" key="13">
    <source>
        <dbReference type="Proteomes" id="UP000307749"/>
    </source>
</evidence>
<dbReference type="GO" id="GO:0015648">
    <property type="term" value="F:lipid-linked peptidoglycan transporter activity"/>
    <property type="evidence" value="ECO:0007669"/>
    <property type="project" value="UniProtKB-UniRule"/>
</dbReference>
<feature type="transmembrane region" description="Helical" evidence="10">
    <location>
        <begin position="392"/>
        <end position="414"/>
    </location>
</feature>
<dbReference type="PANTHER" id="PTHR47019:SF1">
    <property type="entry name" value="LIPID II FLIPPASE MURJ"/>
    <property type="match status" value="1"/>
</dbReference>
<evidence type="ECO:0000256" key="9">
    <source>
        <dbReference type="ARBA" id="ARBA00061532"/>
    </source>
</evidence>
<keyword evidence="13" id="KW-1185">Reference proteome</keyword>
<keyword evidence="10 11" id="KW-0813">Transport</keyword>
<feature type="transmembrane region" description="Helical" evidence="10">
    <location>
        <begin position="7"/>
        <end position="26"/>
    </location>
</feature>
<keyword evidence="10 11" id="KW-0961">Cell wall biogenesis/degradation</keyword>
<feature type="transmembrane region" description="Helical" evidence="10">
    <location>
        <begin position="162"/>
        <end position="183"/>
    </location>
</feature>
<dbReference type="PIRSF" id="PIRSF002869">
    <property type="entry name" value="MviN"/>
    <property type="match status" value="1"/>
</dbReference>
<dbReference type="GO" id="GO:0005886">
    <property type="term" value="C:plasma membrane"/>
    <property type="evidence" value="ECO:0007669"/>
    <property type="project" value="UniProtKB-SubCell"/>
</dbReference>
<evidence type="ECO:0000256" key="4">
    <source>
        <dbReference type="ARBA" id="ARBA00022960"/>
    </source>
</evidence>
<feature type="transmembrane region" description="Helical" evidence="10">
    <location>
        <begin position="242"/>
        <end position="264"/>
    </location>
</feature>
<dbReference type="UniPathway" id="UPA00219"/>
<feature type="transmembrane region" description="Helical" evidence="10">
    <location>
        <begin position="354"/>
        <end position="380"/>
    </location>
</feature>
<protein>
    <recommendedName>
        <fullName evidence="10">Probable lipid II flippase MurJ</fullName>
    </recommendedName>
</protein>
<feature type="transmembrane region" description="Helical" evidence="10">
    <location>
        <begin position="135"/>
        <end position="155"/>
    </location>
</feature>
<dbReference type="CDD" id="cd13123">
    <property type="entry name" value="MATE_MurJ_like"/>
    <property type="match status" value="1"/>
</dbReference>
<dbReference type="STRING" id="993689.GCA_002077135_03085"/>
<evidence type="ECO:0000256" key="5">
    <source>
        <dbReference type="ARBA" id="ARBA00022984"/>
    </source>
</evidence>
<sequence>MSAARPSLLRGVAAFSSMTFLSRLLGLLRETVIAAVFGANAATDAFWVAFRIPNFMRRLFAEGAFSLAFVPVFAEVRARGDEAALKTFVARTAGTLGGVLLVVTALGIWGARGLVHVFAPGLAEDPARLALTADLLRITFPFLLLVSLTALAAGVLNAYSKFALAAFTPVILNLCMIAAALWLAPHLRIPISALAWAILLAGVLQLAIQLPALRKLGVLSWPRWGATHPDVRKIMRLMLPTLFGSSVAQINLLLDTVIASFLFVGSQTWLALSDRLMEFPLGVFGVALGTVILPTLARHHLSTDRAGFQRALDWGLRTALLIALPAAVALVLLAKPMIATLFQHGRYNAFDTNMATLSLTTLSCGLPAFALVKVLAPAFYARQDTRTPVRAAVVAMVVNMLLNVILVGALAWSWAAPELRRSGVLDTLAHTPGLHMALGMASALAGYLNLTQLWLALRRQGVYQAQPGWLRHLGRTLLACAVMAVVLLLGRLLLWPDWTTPPALVRLWRLLALLAAGGLTYLAVLFALGFRLRELREA</sequence>
<keyword evidence="10" id="KW-0997">Cell inner membrane</keyword>
<accession>A0A4S3KEQ1</accession>
<feature type="transmembrane region" description="Helical" evidence="10">
    <location>
        <begin position="276"/>
        <end position="297"/>
    </location>
</feature>
<proteinExistence type="inferred from homology"/>
<feature type="transmembrane region" description="Helical" evidence="10">
    <location>
        <begin position="434"/>
        <end position="455"/>
    </location>
</feature>
<dbReference type="Pfam" id="PF03023">
    <property type="entry name" value="MurJ"/>
    <property type="match status" value="1"/>
</dbReference>
<evidence type="ECO:0000256" key="11">
    <source>
        <dbReference type="PIRNR" id="PIRNR002869"/>
    </source>
</evidence>
<feature type="transmembrane region" description="Helical" evidence="10">
    <location>
        <begin position="189"/>
        <end position="208"/>
    </location>
</feature>
<dbReference type="GO" id="GO:0071555">
    <property type="term" value="P:cell wall organization"/>
    <property type="evidence" value="ECO:0007669"/>
    <property type="project" value="UniProtKB-UniRule"/>
</dbReference>
<keyword evidence="5 10" id="KW-0573">Peptidoglycan synthesis</keyword>
<dbReference type="GO" id="GO:0008360">
    <property type="term" value="P:regulation of cell shape"/>
    <property type="evidence" value="ECO:0007669"/>
    <property type="project" value="UniProtKB-UniRule"/>
</dbReference>
<comment type="subcellular location">
    <subcellularLocation>
        <location evidence="10">Cell inner membrane</location>
        <topology evidence="10">Multi-pass membrane protein</topology>
    </subcellularLocation>
    <subcellularLocation>
        <location evidence="1">Cell membrane</location>
        <topology evidence="1">Multi-pass membrane protein</topology>
    </subcellularLocation>
</comment>
<dbReference type="AlphaFoldDB" id="A0A4S3KEQ1"/>
<keyword evidence="6 10" id="KW-1133">Transmembrane helix</keyword>
<keyword evidence="3 10" id="KW-0812">Transmembrane</keyword>
<dbReference type="InterPro" id="IPR051050">
    <property type="entry name" value="Lipid_II_flippase_MurJ/MviN"/>
</dbReference>
<feature type="transmembrane region" description="Helical" evidence="10">
    <location>
        <begin position="318"/>
        <end position="342"/>
    </location>
</feature>
<name>A0A4S3KEQ1_9GAMM</name>
<dbReference type="PANTHER" id="PTHR47019">
    <property type="entry name" value="LIPID II FLIPPASE MURJ"/>
    <property type="match status" value="1"/>
</dbReference>
<evidence type="ECO:0000313" key="12">
    <source>
        <dbReference type="EMBL" id="THD07022.1"/>
    </source>
</evidence>
<dbReference type="EMBL" id="MWQO01000068">
    <property type="protein sequence ID" value="THD07022.1"/>
    <property type="molecule type" value="Genomic_DNA"/>
</dbReference>
<comment type="caution">
    <text evidence="12">The sequence shown here is derived from an EMBL/GenBank/DDBJ whole genome shotgun (WGS) entry which is preliminary data.</text>
</comment>
<dbReference type="HAMAP" id="MF_02078">
    <property type="entry name" value="MurJ_MviN"/>
    <property type="match status" value="1"/>
</dbReference>
<dbReference type="NCBIfam" id="TIGR01695">
    <property type="entry name" value="murJ_mviN"/>
    <property type="match status" value="1"/>
</dbReference>
<feature type="transmembrane region" description="Helical" evidence="10">
    <location>
        <begin position="32"/>
        <end position="50"/>
    </location>
</feature>
<evidence type="ECO:0000256" key="2">
    <source>
        <dbReference type="ARBA" id="ARBA00022475"/>
    </source>
</evidence>
<evidence type="ECO:0000256" key="7">
    <source>
        <dbReference type="ARBA" id="ARBA00023136"/>
    </source>
</evidence>
<dbReference type="Proteomes" id="UP000307749">
    <property type="component" value="Unassembled WGS sequence"/>
</dbReference>
<dbReference type="OrthoDB" id="9816572at2"/>
<dbReference type="PRINTS" id="PR01806">
    <property type="entry name" value="VIRFACTRMVIN"/>
</dbReference>
<dbReference type="InterPro" id="IPR004268">
    <property type="entry name" value="MurJ"/>
</dbReference>
<dbReference type="RefSeq" id="WP_081129167.1">
    <property type="nucleotide sequence ID" value="NZ_DAHXOC010000037.1"/>
</dbReference>
<keyword evidence="4 10" id="KW-0133">Cell shape</keyword>
<gene>
    <name evidence="10" type="primary">murJ</name>
    <name evidence="12" type="ORF">B1806_15490</name>
</gene>
<evidence type="ECO:0000256" key="10">
    <source>
        <dbReference type="HAMAP-Rule" id="MF_02078"/>
    </source>
</evidence>
<comment type="similarity">
    <text evidence="9 10 11">Belongs to the MurJ/MviN family.</text>
</comment>
<evidence type="ECO:0000256" key="8">
    <source>
        <dbReference type="ARBA" id="ARBA00060041"/>
    </source>
</evidence>
<evidence type="ECO:0000256" key="3">
    <source>
        <dbReference type="ARBA" id="ARBA00022692"/>
    </source>
</evidence>
<feature type="transmembrane region" description="Helical" evidence="10">
    <location>
        <begin position="96"/>
        <end position="115"/>
    </location>
</feature>
<dbReference type="GO" id="GO:0009252">
    <property type="term" value="P:peptidoglycan biosynthetic process"/>
    <property type="evidence" value="ECO:0007669"/>
    <property type="project" value="UniProtKB-UniRule"/>
</dbReference>
<organism evidence="12 13">
    <name type="scientific">Metallibacterium scheffleri</name>
    <dbReference type="NCBI Taxonomy" id="993689"/>
    <lineage>
        <taxon>Bacteria</taxon>
        <taxon>Pseudomonadati</taxon>
        <taxon>Pseudomonadota</taxon>
        <taxon>Gammaproteobacteria</taxon>
        <taxon>Lysobacterales</taxon>
        <taxon>Rhodanobacteraceae</taxon>
        <taxon>Metallibacterium</taxon>
    </lineage>
</organism>
<feature type="transmembrane region" description="Helical" evidence="10">
    <location>
        <begin position="507"/>
        <end position="530"/>
    </location>
</feature>
<evidence type="ECO:0000256" key="1">
    <source>
        <dbReference type="ARBA" id="ARBA00004651"/>
    </source>
</evidence>